<evidence type="ECO:0000256" key="4">
    <source>
        <dbReference type="SAM" id="MobiDB-lite"/>
    </source>
</evidence>
<dbReference type="AlphaFoldDB" id="A0A368GF69"/>
<feature type="compositionally biased region" description="Low complexity" evidence="4">
    <location>
        <begin position="1"/>
        <end position="31"/>
    </location>
</feature>
<dbReference type="SMART" id="SM00213">
    <property type="entry name" value="UBQ"/>
    <property type="match status" value="1"/>
</dbReference>
<feature type="compositionally biased region" description="Low complexity" evidence="4">
    <location>
        <begin position="47"/>
        <end position="59"/>
    </location>
</feature>
<gene>
    <name evidence="6" type="ORF">ANCCAN_10976</name>
</gene>
<dbReference type="PANTHER" id="PTHR10634">
    <property type="entry name" value="AN1-TYPE ZINC FINGER PROTEIN"/>
    <property type="match status" value="1"/>
</dbReference>
<dbReference type="Proteomes" id="UP000252519">
    <property type="component" value="Unassembled WGS sequence"/>
</dbReference>
<keyword evidence="1" id="KW-0479">Metal-binding</keyword>
<dbReference type="InterPro" id="IPR050652">
    <property type="entry name" value="AN1_A20_ZnFinger"/>
</dbReference>
<evidence type="ECO:0000256" key="2">
    <source>
        <dbReference type="ARBA" id="ARBA00022771"/>
    </source>
</evidence>
<evidence type="ECO:0000313" key="7">
    <source>
        <dbReference type="Proteomes" id="UP000252519"/>
    </source>
</evidence>
<reference evidence="6 7" key="1">
    <citation type="submission" date="2014-10" db="EMBL/GenBank/DDBJ databases">
        <title>Draft genome of the hookworm Ancylostoma caninum.</title>
        <authorList>
            <person name="Mitreva M."/>
        </authorList>
    </citation>
    <scope>NUCLEOTIDE SEQUENCE [LARGE SCALE GENOMIC DNA]</scope>
    <source>
        <strain evidence="6 7">Baltimore</strain>
    </source>
</reference>
<evidence type="ECO:0000259" key="5">
    <source>
        <dbReference type="PROSITE" id="PS50053"/>
    </source>
</evidence>
<evidence type="ECO:0000313" key="6">
    <source>
        <dbReference type="EMBL" id="RCN43016.1"/>
    </source>
</evidence>
<keyword evidence="2" id="KW-0863">Zinc-finger</keyword>
<evidence type="ECO:0000256" key="3">
    <source>
        <dbReference type="ARBA" id="ARBA00022833"/>
    </source>
</evidence>
<dbReference type="SUPFAM" id="SSF54236">
    <property type="entry name" value="Ubiquitin-like"/>
    <property type="match status" value="1"/>
</dbReference>
<dbReference type="InterPro" id="IPR029071">
    <property type="entry name" value="Ubiquitin-like_domsf"/>
</dbReference>
<dbReference type="GO" id="GO:0008270">
    <property type="term" value="F:zinc ion binding"/>
    <property type="evidence" value="ECO:0007669"/>
    <property type="project" value="UniProtKB-KW"/>
</dbReference>
<keyword evidence="7" id="KW-1185">Reference proteome</keyword>
<protein>
    <recommendedName>
        <fullName evidence="5">Ubiquitin-like domain-containing protein</fullName>
    </recommendedName>
</protein>
<dbReference type="CDD" id="cd17039">
    <property type="entry name" value="Ubl_ubiquitin_like"/>
    <property type="match status" value="1"/>
</dbReference>
<organism evidence="6 7">
    <name type="scientific">Ancylostoma caninum</name>
    <name type="common">Dog hookworm</name>
    <dbReference type="NCBI Taxonomy" id="29170"/>
    <lineage>
        <taxon>Eukaryota</taxon>
        <taxon>Metazoa</taxon>
        <taxon>Ecdysozoa</taxon>
        <taxon>Nematoda</taxon>
        <taxon>Chromadorea</taxon>
        <taxon>Rhabditida</taxon>
        <taxon>Rhabditina</taxon>
        <taxon>Rhabditomorpha</taxon>
        <taxon>Strongyloidea</taxon>
        <taxon>Ancylostomatidae</taxon>
        <taxon>Ancylostomatinae</taxon>
        <taxon>Ancylostoma</taxon>
    </lineage>
</organism>
<dbReference type="SMART" id="SM00154">
    <property type="entry name" value="ZnF_AN1"/>
    <property type="match status" value="1"/>
</dbReference>
<feature type="domain" description="Ubiquitin-like" evidence="5">
    <location>
        <begin position="68"/>
        <end position="146"/>
    </location>
</feature>
<name>A0A368GF69_ANCCA</name>
<accession>A0A368GF69</accession>
<dbReference type="Gene3D" id="4.10.1110.10">
    <property type="entry name" value="AN1-like Zinc finger"/>
    <property type="match status" value="1"/>
</dbReference>
<dbReference type="PANTHER" id="PTHR10634:SF67">
    <property type="entry name" value="AN1-TYPE ZINC FINGER PROTEIN 3"/>
    <property type="match status" value="1"/>
</dbReference>
<comment type="caution">
    <text evidence="6">The sequence shown here is derived from an EMBL/GenBank/DDBJ whole genome shotgun (WGS) entry which is preliminary data.</text>
</comment>
<feature type="region of interest" description="Disordered" evidence="4">
    <location>
        <begin position="233"/>
        <end position="271"/>
    </location>
</feature>
<dbReference type="STRING" id="29170.A0A368GF69"/>
<dbReference type="InterPro" id="IPR000058">
    <property type="entry name" value="Znf_AN1"/>
</dbReference>
<dbReference type="InterPro" id="IPR000626">
    <property type="entry name" value="Ubiquitin-like_dom"/>
</dbReference>
<dbReference type="SUPFAM" id="SSF118310">
    <property type="entry name" value="AN1-like Zinc finger"/>
    <property type="match status" value="1"/>
</dbReference>
<evidence type="ECO:0000256" key="1">
    <source>
        <dbReference type="ARBA" id="ARBA00022723"/>
    </source>
</evidence>
<feature type="compositionally biased region" description="Basic and acidic residues" evidence="4">
    <location>
        <begin position="257"/>
        <end position="271"/>
    </location>
</feature>
<dbReference type="OrthoDB" id="428577at2759"/>
<sequence>MISGPASTSRSSSKPCSTSRSPSRRTPGTRSPGKRSRSPSICSPSKRTPGSRSPTGGSSQRDVTGDLLEITVNSVMEGVQEAKILVPATSKVSELKTIVSDATDVLPEKQILLYKTTELKNDNNLISNYGITEDCQLMMSVKMSTGSKTARSGNAVLYVPPTFPEGSVTDLRNKIRSMTHIQGKSKCKYKIYNKKERYKVDSKHSEWTPQKQMEHELTRNRMKKFLKRKRKKILVESPPASPGSVIDSPTIPASPDLSRESAESISKKKDPTLITERQLKNFFEPPETMVQLERKMNELTLPPSNLDELSQMKTQREAHLKTLCRVCRRKLHVTEQQMPCACSYLFCKKHRKPDSHFCNIDHRQTGRSKIRKENPRVNDAGFRKAKTGC</sequence>
<keyword evidence="3" id="KW-0862">Zinc</keyword>
<feature type="region of interest" description="Disordered" evidence="4">
    <location>
        <begin position="1"/>
        <end position="64"/>
    </location>
</feature>
<dbReference type="Gene3D" id="3.10.20.90">
    <property type="entry name" value="Phosphatidylinositol 3-kinase Catalytic Subunit, Chain A, domain 1"/>
    <property type="match status" value="1"/>
</dbReference>
<proteinExistence type="predicted"/>
<dbReference type="PROSITE" id="PS50053">
    <property type="entry name" value="UBIQUITIN_2"/>
    <property type="match status" value="1"/>
</dbReference>
<dbReference type="EMBL" id="JOJR01000172">
    <property type="protein sequence ID" value="RCN43016.1"/>
    <property type="molecule type" value="Genomic_DNA"/>
</dbReference>
<dbReference type="Pfam" id="PF00240">
    <property type="entry name" value="ubiquitin"/>
    <property type="match status" value="1"/>
</dbReference>
<dbReference type="InterPro" id="IPR035896">
    <property type="entry name" value="AN1-like_Znf"/>
</dbReference>